<dbReference type="PANTHER" id="PTHR38794:SF1">
    <property type="entry name" value="INTEGRAL MEMBRANE PROTEIN"/>
    <property type="match status" value="1"/>
</dbReference>
<feature type="transmembrane region" description="Helical" evidence="1">
    <location>
        <begin position="125"/>
        <end position="145"/>
    </location>
</feature>
<reference evidence="3 4" key="1">
    <citation type="submission" date="2017-05" db="EMBL/GenBank/DDBJ databases">
        <title>Genome sequence for an aflatoxigenic pathogen of Argentinian peanut, Aspergillus arachidicola.</title>
        <authorList>
            <person name="Moore G."/>
            <person name="Beltz S.B."/>
            <person name="Mack B.M."/>
        </authorList>
    </citation>
    <scope>NUCLEOTIDE SEQUENCE [LARGE SCALE GENOMIC DNA]</scope>
    <source>
        <strain evidence="3 4">CBS 117610</strain>
    </source>
</reference>
<keyword evidence="1" id="KW-0812">Transmembrane</keyword>
<evidence type="ECO:0000256" key="1">
    <source>
        <dbReference type="SAM" id="Phobius"/>
    </source>
</evidence>
<keyword evidence="4" id="KW-1185">Reference proteome</keyword>
<comment type="caution">
    <text evidence="3">The sequence shown here is derived from an EMBL/GenBank/DDBJ whole genome shotgun (WGS) entry which is preliminary data.</text>
</comment>
<proteinExistence type="predicted"/>
<dbReference type="InterPro" id="IPR049326">
    <property type="entry name" value="Rhodopsin_dom_fungi"/>
</dbReference>
<dbReference type="Proteomes" id="UP000231358">
    <property type="component" value="Unassembled WGS sequence"/>
</dbReference>
<dbReference type="Pfam" id="PF20684">
    <property type="entry name" value="Fung_rhodopsin"/>
    <property type="match status" value="1"/>
</dbReference>
<dbReference type="EMBL" id="NEXV01000673">
    <property type="protein sequence ID" value="PIG79597.1"/>
    <property type="molecule type" value="Genomic_DNA"/>
</dbReference>
<feature type="domain" description="Rhodopsin" evidence="2">
    <location>
        <begin position="31"/>
        <end position="164"/>
    </location>
</feature>
<name>A0A2G7FG53_9EURO</name>
<evidence type="ECO:0000259" key="2">
    <source>
        <dbReference type="Pfam" id="PF20684"/>
    </source>
</evidence>
<feature type="transmembrane region" description="Helical" evidence="1">
    <location>
        <begin position="46"/>
        <end position="71"/>
    </location>
</feature>
<protein>
    <recommendedName>
        <fullName evidence="2">Rhodopsin domain-containing protein</fullName>
    </recommendedName>
</protein>
<keyword evidence="1" id="KW-1133">Transmembrane helix</keyword>
<evidence type="ECO:0000313" key="3">
    <source>
        <dbReference type="EMBL" id="PIG79597.1"/>
    </source>
</evidence>
<sequence>MGRLAKDNWKPTVNVVTWFLMTTAILCVLTRLGTKYWIFRRWTTDDYLSIVSVVLCAAQSLAMSMATAYGYGEHYGRLSGTAVDSLLKSQYAAAILFIMTMCFSKLSLIHFIWSVTPATSDRRIAIGLEIFTVLWAVTSVIASIFQCTPPRTWDYLSGHCVNNVYSDILHEDQGMLLTWEARALGGTILQQQISCELGKERDIGQHLWASHIVSNTLETHSSSTEPLIKHSSVIAAIICQLIYVNKTINSEDPTFDTWSATVSTQLVQCLSVVTACSPQFKPFMDSLRSTGMRIDGLTSYNLASTKRHGLSSLRYHSTFHGSEVHELTPVRPVKDTYETTVTASGAISDGDADSQSSEAHIIREVRTFTVTETVRDRRD</sequence>
<feature type="transmembrane region" description="Helical" evidence="1">
    <location>
        <begin position="91"/>
        <end position="113"/>
    </location>
</feature>
<organism evidence="3 4">
    <name type="scientific">Aspergillus arachidicola</name>
    <dbReference type="NCBI Taxonomy" id="656916"/>
    <lineage>
        <taxon>Eukaryota</taxon>
        <taxon>Fungi</taxon>
        <taxon>Dikarya</taxon>
        <taxon>Ascomycota</taxon>
        <taxon>Pezizomycotina</taxon>
        <taxon>Eurotiomycetes</taxon>
        <taxon>Eurotiomycetidae</taxon>
        <taxon>Eurotiales</taxon>
        <taxon>Aspergillaceae</taxon>
        <taxon>Aspergillus</taxon>
        <taxon>Aspergillus subgen. Circumdati</taxon>
    </lineage>
</organism>
<feature type="transmembrane region" description="Helical" evidence="1">
    <location>
        <begin position="15"/>
        <end position="34"/>
    </location>
</feature>
<dbReference type="AlphaFoldDB" id="A0A2G7FG53"/>
<evidence type="ECO:0000313" key="4">
    <source>
        <dbReference type="Proteomes" id="UP000231358"/>
    </source>
</evidence>
<dbReference type="PANTHER" id="PTHR38794">
    <property type="entry name" value="INTEGRAL MEMBRANE PROTEIN"/>
    <property type="match status" value="1"/>
</dbReference>
<keyword evidence="1" id="KW-0472">Membrane</keyword>
<gene>
    <name evidence="3" type="ORF">AARAC_001447</name>
</gene>
<accession>A0A2G7FG53</accession>